<sequence length="36" mass="4266">KLEYYKKIVNSAIDKRLITLEHPIRTLINLQNGKNQ</sequence>
<gene>
    <name evidence="1" type="ORF">S12H4_62940</name>
</gene>
<organism evidence="1">
    <name type="scientific">marine sediment metagenome</name>
    <dbReference type="NCBI Taxonomy" id="412755"/>
    <lineage>
        <taxon>unclassified sequences</taxon>
        <taxon>metagenomes</taxon>
        <taxon>ecological metagenomes</taxon>
    </lineage>
</organism>
<reference evidence="1" key="1">
    <citation type="journal article" date="2014" name="Front. Microbiol.">
        <title>High frequency of phylogenetically diverse reductive dehalogenase-homologous genes in deep subseafloor sedimentary metagenomes.</title>
        <authorList>
            <person name="Kawai M."/>
            <person name="Futagami T."/>
            <person name="Toyoda A."/>
            <person name="Takaki Y."/>
            <person name="Nishi S."/>
            <person name="Hori S."/>
            <person name="Arai W."/>
            <person name="Tsubouchi T."/>
            <person name="Morono Y."/>
            <person name="Uchiyama I."/>
            <person name="Ito T."/>
            <person name="Fujiyama A."/>
            <person name="Inagaki F."/>
            <person name="Takami H."/>
        </authorList>
    </citation>
    <scope>NUCLEOTIDE SEQUENCE</scope>
    <source>
        <strain evidence="1">Expedition CK06-06</strain>
    </source>
</reference>
<accession>X1VQQ6</accession>
<dbReference type="AlphaFoldDB" id="X1VQQ6"/>
<protein>
    <submittedName>
        <fullName evidence="1">Uncharacterized protein</fullName>
    </submittedName>
</protein>
<comment type="caution">
    <text evidence="1">The sequence shown here is derived from an EMBL/GenBank/DDBJ whole genome shotgun (WGS) entry which is preliminary data.</text>
</comment>
<feature type="non-terminal residue" evidence="1">
    <location>
        <position position="1"/>
    </location>
</feature>
<proteinExistence type="predicted"/>
<dbReference type="EMBL" id="BARW01042494">
    <property type="protein sequence ID" value="GAJ22667.1"/>
    <property type="molecule type" value="Genomic_DNA"/>
</dbReference>
<name>X1VQQ6_9ZZZZ</name>
<evidence type="ECO:0000313" key="1">
    <source>
        <dbReference type="EMBL" id="GAJ22667.1"/>
    </source>
</evidence>